<feature type="compositionally biased region" description="Gly residues" evidence="1">
    <location>
        <begin position="214"/>
        <end position="230"/>
    </location>
</feature>
<proteinExistence type="predicted"/>
<protein>
    <submittedName>
        <fullName evidence="2">Uncharacterized protein</fullName>
    </submittedName>
</protein>
<dbReference type="EMBL" id="BDRX01000009">
    <property type="protein sequence ID" value="GBF89243.1"/>
    <property type="molecule type" value="Genomic_DNA"/>
</dbReference>
<organism evidence="2 3">
    <name type="scientific">Raphidocelis subcapitata</name>
    <dbReference type="NCBI Taxonomy" id="307507"/>
    <lineage>
        <taxon>Eukaryota</taxon>
        <taxon>Viridiplantae</taxon>
        <taxon>Chlorophyta</taxon>
        <taxon>core chlorophytes</taxon>
        <taxon>Chlorophyceae</taxon>
        <taxon>CS clade</taxon>
        <taxon>Sphaeropleales</taxon>
        <taxon>Selenastraceae</taxon>
        <taxon>Raphidocelis</taxon>
    </lineage>
</organism>
<dbReference type="Proteomes" id="UP000247498">
    <property type="component" value="Unassembled WGS sequence"/>
</dbReference>
<feature type="region of interest" description="Disordered" evidence="1">
    <location>
        <begin position="203"/>
        <end position="425"/>
    </location>
</feature>
<feature type="compositionally biased region" description="Low complexity" evidence="1">
    <location>
        <begin position="373"/>
        <end position="382"/>
    </location>
</feature>
<feature type="compositionally biased region" description="Gly residues" evidence="1">
    <location>
        <begin position="326"/>
        <end position="336"/>
    </location>
</feature>
<feature type="compositionally biased region" description="Low complexity" evidence="1">
    <location>
        <begin position="153"/>
        <end position="168"/>
    </location>
</feature>
<evidence type="ECO:0000313" key="3">
    <source>
        <dbReference type="Proteomes" id="UP000247498"/>
    </source>
</evidence>
<feature type="compositionally biased region" description="Gly residues" evidence="1">
    <location>
        <begin position="383"/>
        <end position="405"/>
    </location>
</feature>
<feature type="compositionally biased region" description="Low complexity" evidence="1">
    <location>
        <begin position="263"/>
        <end position="287"/>
    </location>
</feature>
<dbReference type="InParanoid" id="A0A2V0NUM2"/>
<evidence type="ECO:0000256" key="1">
    <source>
        <dbReference type="SAM" id="MobiDB-lite"/>
    </source>
</evidence>
<feature type="compositionally biased region" description="Low complexity" evidence="1">
    <location>
        <begin position="96"/>
        <end position="110"/>
    </location>
</feature>
<accession>A0A2V0NUM2</accession>
<name>A0A2V0NUM2_9CHLO</name>
<dbReference type="AlphaFoldDB" id="A0A2V0NUM2"/>
<gene>
    <name evidence="2" type="ORF">Rsub_02120</name>
</gene>
<sequence length="474" mass="46092">MFACFGGSGADAGAARGGAAAEVARLTQEVAWLRRLLEREQEARTAAEHALGAERMRTALLEREVIAAAQAAQDMGTSLLLLAGGSNGAPPPPQGPASAASPWSAALGAGKPSPPRAGRANDVAAAPPSASRDQQRRGSGSLPTPPQAARGPAQASATDGGSSAAAAAVTPRVSEQIVEMSARLKGLATDWAHRVALMEAQAQAGQQRGAGNDRYGGGAARPGDGSGSGFGRPYSAAEAAWDAAMDQEEDDVTRFHDSPQPAPGGCAAASASASASASSSPPDAAAPRPAPGPPSGGAASPPSPIAGALGGVWNHIPDEPPCGSGRYDGAGVGALGGIDDVDPGTPECARWRAPDPVATSSPLRRSCASGPLGAARAGLSSRRGGGGGGGPGGGGSGGPGGGAPGAGAAAMPPPRPRARDDAVSKSFSAAGVGAMAGGAAEEAALRASLTSPLMAGRQSLTSLQRSVDGFKRPV</sequence>
<keyword evidence="3" id="KW-1185">Reference proteome</keyword>
<evidence type="ECO:0000313" key="2">
    <source>
        <dbReference type="EMBL" id="GBF89243.1"/>
    </source>
</evidence>
<comment type="caution">
    <text evidence="2">The sequence shown here is derived from an EMBL/GenBank/DDBJ whole genome shotgun (WGS) entry which is preliminary data.</text>
</comment>
<reference evidence="2 3" key="1">
    <citation type="journal article" date="2018" name="Sci. Rep.">
        <title>Raphidocelis subcapitata (=Pseudokirchneriella subcapitata) provides an insight into genome evolution and environmental adaptations in the Sphaeropleales.</title>
        <authorList>
            <person name="Suzuki S."/>
            <person name="Yamaguchi H."/>
            <person name="Nakajima N."/>
            <person name="Kawachi M."/>
        </authorList>
    </citation>
    <scope>NUCLEOTIDE SEQUENCE [LARGE SCALE GENOMIC DNA]</scope>
    <source>
        <strain evidence="2 3">NIES-35</strain>
    </source>
</reference>
<feature type="region of interest" description="Disordered" evidence="1">
    <location>
        <begin position="83"/>
        <end position="171"/>
    </location>
</feature>